<dbReference type="SMART" id="SM00184">
    <property type="entry name" value="RING"/>
    <property type="match status" value="1"/>
</dbReference>
<protein>
    <recommendedName>
        <fullName evidence="4">RING-type domain-containing protein</fullName>
    </recommendedName>
</protein>
<dbReference type="GO" id="GO:0006511">
    <property type="term" value="P:ubiquitin-dependent protein catabolic process"/>
    <property type="evidence" value="ECO:0007669"/>
    <property type="project" value="TreeGrafter"/>
</dbReference>
<dbReference type="InterPro" id="IPR051826">
    <property type="entry name" value="E3_ubiquitin-ligase_domain"/>
</dbReference>
<proteinExistence type="predicted"/>
<feature type="compositionally biased region" description="Polar residues" evidence="2">
    <location>
        <begin position="449"/>
        <end position="468"/>
    </location>
</feature>
<feature type="domain" description="RING-type" evidence="4">
    <location>
        <begin position="363"/>
        <end position="406"/>
    </location>
</feature>
<evidence type="ECO:0000256" key="3">
    <source>
        <dbReference type="SAM" id="Phobius"/>
    </source>
</evidence>
<dbReference type="Gene3D" id="3.30.40.10">
    <property type="entry name" value="Zinc/RING finger domain, C3HC4 (zinc finger)"/>
    <property type="match status" value="1"/>
</dbReference>
<sequence length="514" mass="57020">MASSSFRVGTLVLPGETCDSPRPVNETLSYQLDIGDNLVTLSSNGAGDSITGLLYVPELSNDACNEEARGLIPANVTRRSDFPKPPCALMALAPWISPSCTLAFLDAAKDDRVVGAVLYIPNNSTSKLPLGNGTIWKLDEDDTWKLNHPFSVYAIPGAYGGQLVNQIALYSGNLSSAPHGDELSRDYNPNARARIFARVDVERGRRLMPNLWIFLLAVLGVLIVIIIISSILMRYIQRRRRLSLQRRIQAGEVDLEMLGIKRLTVPQYILDKMPLYTYSNDGSIMAPASAVTTVSQNIDQAQSPTPPESKKPAIRSFVSHLFGNSRESIAVTSGRAGKRTDARAQALPSGQDVGQLTFSQCTCPICLDDYISGETTVRELPCRHIFHSECIDTFLLQNSSLCPVCKISVLPVGYFPETVTNLMVRQERLARRIQEEQNRQRTNSRNNTPSIPLTTLSPNLRNNTANSTERQEAMRQRAVAMLGNDRMAEDEERERAAARPKWLKLVHRLFPVLR</sequence>
<dbReference type="AlphaFoldDB" id="E4V361"/>
<reference evidence="6" key="1">
    <citation type="journal article" date="2012" name="MBio">
        <title>Comparative genome analysis of Trichophyton rubrum and related dermatophytes reveals candidate genes involved in infection.</title>
        <authorList>
            <person name="Martinez D.A."/>
            <person name="Oliver B.G."/>
            <person name="Graeser Y."/>
            <person name="Goldberg J.M."/>
            <person name="Li W."/>
            <person name="Martinez-Rossi N.M."/>
            <person name="Monod M."/>
            <person name="Shelest E."/>
            <person name="Barton R.C."/>
            <person name="Birch E."/>
            <person name="Brakhage A.A."/>
            <person name="Chen Z."/>
            <person name="Gurr S.J."/>
            <person name="Heiman D."/>
            <person name="Heitman J."/>
            <person name="Kosti I."/>
            <person name="Rossi A."/>
            <person name="Saif S."/>
            <person name="Samalova M."/>
            <person name="Saunders C.W."/>
            <person name="Shea T."/>
            <person name="Summerbell R.C."/>
            <person name="Xu J."/>
            <person name="Young S."/>
            <person name="Zeng Q."/>
            <person name="Birren B.W."/>
            <person name="Cuomo C.A."/>
            <person name="White T.C."/>
        </authorList>
    </citation>
    <scope>NUCLEOTIDE SEQUENCE [LARGE SCALE GENOMIC DNA]</scope>
    <source>
        <strain evidence="6">ATCC MYA-4604 / CBS 118893</strain>
    </source>
</reference>
<dbReference type="RefSeq" id="XP_003170198.1">
    <property type="nucleotide sequence ID" value="XM_003170150.1"/>
</dbReference>
<evidence type="ECO:0000313" key="5">
    <source>
        <dbReference type="EMBL" id="EFR04435.1"/>
    </source>
</evidence>
<dbReference type="InterPro" id="IPR013083">
    <property type="entry name" value="Znf_RING/FYVE/PHD"/>
</dbReference>
<dbReference type="SUPFAM" id="SSF57850">
    <property type="entry name" value="RING/U-box"/>
    <property type="match status" value="1"/>
</dbReference>
<dbReference type="VEuPathDB" id="FungiDB:MGYG_07442"/>
<keyword evidence="3" id="KW-1133">Transmembrane helix</keyword>
<dbReference type="GeneID" id="10025437"/>
<evidence type="ECO:0000256" key="1">
    <source>
        <dbReference type="PROSITE-ProRule" id="PRU00175"/>
    </source>
</evidence>
<dbReference type="eggNOG" id="KOG0800">
    <property type="taxonomic scope" value="Eukaryota"/>
</dbReference>
<evidence type="ECO:0000313" key="6">
    <source>
        <dbReference type="Proteomes" id="UP000002669"/>
    </source>
</evidence>
<dbReference type="PANTHER" id="PTHR22765:SF413">
    <property type="entry name" value="FINGER DOMAIN PROTEIN, PUTATIVE (AFU_ORTHOLOGUE AFUA_1G04600)-RELATED"/>
    <property type="match status" value="1"/>
</dbReference>
<dbReference type="Pfam" id="PF13639">
    <property type="entry name" value="zf-RING_2"/>
    <property type="match status" value="1"/>
</dbReference>
<evidence type="ECO:0000259" key="4">
    <source>
        <dbReference type="PROSITE" id="PS50089"/>
    </source>
</evidence>
<keyword evidence="3" id="KW-0472">Membrane</keyword>
<dbReference type="GO" id="GO:0008270">
    <property type="term" value="F:zinc ion binding"/>
    <property type="evidence" value="ECO:0007669"/>
    <property type="project" value="UniProtKB-KW"/>
</dbReference>
<keyword evidence="1" id="KW-0862">Zinc</keyword>
<dbReference type="CDD" id="cd16454">
    <property type="entry name" value="RING-H2_PA-TM-RING"/>
    <property type="match status" value="1"/>
</dbReference>
<dbReference type="GO" id="GO:0061630">
    <property type="term" value="F:ubiquitin protein ligase activity"/>
    <property type="evidence" value="ECO:0007669"/>
    <property type="project" value="TreeGrafter"/>
</dbReference>
<keyword evidence="1" id="KW-0863">Zinc-finger</keyword>
<gene>
    <name evidence="5" type="ORF">MGYG_07442</name>
</gene>
<dbReference type="GO" id="GO:0005737">
    <property type="term" value="C:cytoplasm"/>
    <property type="evidence" value="ECO:0007669"/>
    <property type="project" value="TreeGrafter"/>
</dbReference>
<dbReference type="Proteomes" id="UP000002669">
    <property type="component" value="Unassembled WGS sequence"/>
</dbReference>
<dbReference type="EMBL" id="DS989828">
    <property type="protein sequence ID" value="EFR04435.1"/>
    <property type="molecule type" value="Genomic_DNA"/>
</dbReference>
<dbReference type="PROSITE" id="PS50089">
    <property type="entry name" value="ZF_RING_2"/>
    <property type="match status" value="1"/>
</dbReference>
<accession>E4V361</accession>
<dbReference type="InParanoid" id="E4V361"/>
<name>E4V361_ARTGP</name>
<dbReference type="OrthoDB" id="21204at2759"/>
<feature type="transmembrane region" description="Helical" evidence="3">
    <location>
        <begin position="211"/>
        <end position="236"/>
    </location>
</feature>
<dbReference type="HOGENOM" id="CLU_027981_0_0_1"/>
<keyword evidence="3" id="KW-0812">Transmembrane</keyword>
<dbReference type="InterPro" id="IPR001841">
    <property type="entry name" value="Znf_RING"/>
</dbReference>
<evidence type="ECO:0000256" key="2">
    <source>
        <dbReference type="SAM" id="MobiDB-lite"/>
    </source>
</evidence>
<organism evidence="6">
    <name type="scientific">Arthroderma gypseum (strain ATCC MYA-4604 / CBS 118893)</name>
    <name type="common">Microsporum gypseum</name>
    <dbReference type="NCBI Taxonomy" id="535722"/>
    <lineage>
        <taxon>Eukaryota</taxon>
        <taxon>Fungi</taxon>
        <taxon>Dikarya</taxon>
        <taxon>Ascomycota</taxon>
        <taxon>Pezizomycotina</taxon>
        <taxon>Eurotiomycetes</taxon>
        <taxon>Eurotiomycetidae</taxon>
        <taxon>Onygenales</taxon>
        <taxon>Arthrodermataceae</taxon>
        <taxon>Nannizzia</taxon>
    </lineage>
</organism>
<feature type="region of interest" description="Disordered" evidence="2">
    <location>
        <begin position="435"/>
        <end position="473"/>
    </location>
</feature>
<keyword evidence="6" id="KW-1185">Reference proteome</keyword>
<dbReference type="OMA" id="PTCPICM"/>
<dbReference type="STRING" id="535722.E4V361"/>
<keyword evidence="1" id="KW-0479">Metal-binding</keyword>
<dbReference type="PANTHER" id="PTHR22765">
    <property type="entry name" value="RING FINGER AND PROTEASE ASSOCIATED DOMAIN-CONTAINING"/>
    <property type="match status" value="1"/>
</dbReference>